<feature type="compositionally biased region" description="Polar residues" evidence="1">
    <location>
        <begin position="283"/>
        <end position="308"/>
    </location>
</feature>
<proteinExistence type="predicted"/>
<feature type="compositionally biased region" description="Low complexity" evidence="1">
    <location>
        <begin position="73"/>
        <end position="83"/>
    </location>
</feature>
<gene>
    <name evidence="2" type="ORF">HaLaN_20132</name>
</gene>
<feature type="region of interest" description="Disordered" evidence="1">
    <location>
        <begin position="255"/>
        <end position="308"/>
    </location>
</feature>
<protein>
    <submittedName>
        <fullName evidence="2">Uncharacterized protein</fullName>
    </submittedName>
</protein>
<feature type="compositionally biased region" description="Gly residues" evidence="1">
    <location>
        <begin position="139"/>
        <end position="149"/>
    </location>
</feature>
<comment type="caution">
    <text evidence="2">The sequence shown here is derived from an EMBL/GenBank/DDBJ whole genome shotgun (WGS) entry which is preliminary data.</text>
</comment>
<dbReference type="Proteomes" id="UP000485058">
    <property type="component" value="Unassembled WGS sequence"/>
</dbReference>
<evidence type="ECO:0000256" key="1">
    <source>
        <dbReference type="SAM" id="MobiDB-lite"/>
    </source>
</evidence>
<sequence length="308" mass="31277">MARRLLCRVSKLCSQDTTVDQVDLRPARLMKCSMSLSSLSNAPSLGGRANPAATAVGSSDATTRSVVRDPSLRRSTPAASSRPAADEDDDLPRARGLVKKEMAKAASSKDVPSRKPALNTSDSDDDPPLPRTRATAAGSGAGRGAGSTGSGMQPTGRSATPSAGLAGSNPSNPILALMDDDDDLLAGLAPPKKDSTPATASGAGLATSRGSAGSLGLSSAPVGKSLDVLASFMKADDDILKKPLPFDVADDTLDIFGSSGTSRLASAQPRRGRRAGGDEEPQRSSTPTLPSATTQQQPVPSSLNLTTG</sequence>
<accession>A0A699ZIR7</accession>
<name>A0A699ZIR7_HAELA</name>
<feature type="non-terminal residue" evidence="2">
    <location>
        <position position="308"/>
    </location>
</feature>
<feature type="region of interest" description="Disordered" evidence="1">
    <location>
        <begin position="37"/>
        <end position="220"/>
    </location>
</feature>
<keyword evidence="3" id="KW-1185">Reference proteome</keyword>
<evidence type="ECO:0000313" key="2">
    <source>
        <dbReference type="EMBL" id="GFH22637.1"/>
    </source>
</evidence>
<dbReference type="AlphaFoldDB" id="A0A699ZIR7"/>
<evidence type="ECO:0000313" key="3">
    <source>
        <dbReference type="Proteomes" id="UP000485058"/>
    </source>
</evidence>
<reference evidence="2 3" key="1">
    <citation type="submission" date="2020-02" db="EMBL/GenBank/DDBJ databases">
        <title>Draft genome sequence of Haematococcus lacustris strain NIES-144.</title>
        <authorList>
            <person name="Morimoto D."/>
            <person name="Nakagawa S."/>
            <person name="Yoshida T."/>
            <person name="Sawayama S."/>
        </authorList>
    </citation>
    <scope>NUCLEOTIDE SEQUENCE [LARGE SCALE GENOMIC DNA]</scope>
    <source>
        <strain evidence="2 3">NIES-144</strain>
    </source>
</reference>
<feature type="compositionally biased region" description="Polar residues" evidence="1">
    <location>
        <begin position="152"/>
        <end position="161"/>
    </location>
</feature>
<feature type="compositionally biased region" description="Low complexity" evidence="1">
    <location>
        <begin position="196"/>
        <end position="220"/>
    </location>
</feature>
<dbReference type="EMBL" id="BLLF01002085">
    <property type="protein sequence ID" value="GFH22637.1"/>
    <property type="molecule type" value="Genomic_DNA"/>
</dbReference>
<feature type="compositionally biased region" description="Polar residues" evidence="1">
    <location>
        <begin position="56"/>
        <end position="65"/>
    </location>
</feature>
<organism evidence="2 3">
    <name type="scientific">Haematococcus lacustris</name>
    <name type="common">Green alga</name>
    <name type="synonym">Haematococcus pluvialis</name>
    <dbReference type="NCBI Taxonomy" id="44745"/>
    <lineage>
        <taxon>Eukaryota</taxon>
        <taxon>Viridiplantae</taxon>
        <taxon>Chlorophyta</taxon>
        <taxon>core chlorophytes</taxon>
        <taxon>Chlorophyceae</taxon>
        <taxon>CS clade</taxon>
        <taxon>Chlamydomonadales</taxon>
        <taxon>Haematococcaceae</taxon>
        <taxon>Haematococcus</taxon>
    </lineage>
</organism>